<feature type="domain" description="N-acetyltransferase" evidence="1">
    <location>
        <begin position="245"/>
        <end position="322"/>
    </location>
</feature>
<accession>A0A9W8J955</accession>
<evidence type="ECO:0000313" key="2">
    <source>
        <dbReference type="EMBL" id="KAJ2931526.1"/>
    </source>
</evidence>
<evidence type="ECO:0000259" key="1">
    <source>
        <dbReference type="Pfam" id="PF13673"/>
    </source>
</evidence>
<gene>
    <name evidence="2" type="ORF">H1R20_g5568</name>
</gene>
<dbReference type="Pfam" id="PF13673">
    <property type="entry name" value="Acetyltransf_10"/>
    <property type="match status" value="1"/>
</dbReference>
<dbReference type="OrthoDB" id="5372118at2759"/>
<sequence>MPGLNLNTSPKPSFDVQIVKSTKDFPQKALAVLDANAAKANIILPIFLKRRDEEQRGIVSNEYLWLVCYDSPARTEVEYIVSCTMGMMGRYPIFIFTTKAREDLKDDEVDYAMQAICEALDTCIQWKRVYSVFAVDRVAEKFSATWSQRTNIEAYSAPYYDSTFSFLSKRNLVLPRQKTLLTDIQYDLCLATQEDIPAIGKLCEMFAAESEPFVLTPKQGRHEAELLVASGLVWVHRIQRGEGPKEIASIVAYTRNSNKVATITKVYTNPQWRRLGCAERLVRLVCKNLLYSTDPKEQVALFVGNGNPAAKVYNRVGFVGLDKSKPAVPGAERWLEIGFDRRFVQQGHW</sequence>
<comment type="caution">
    <text evidence="2">The sequence shown here is derived from an EMBL/GenBank/DDBJ whole genome shotgun (WGS) entry which is preliminary data.</text>
</comment>
<dbReference type="InterPro" id="IPR016181">
    <property type="entry name" value="Acyl_CoA_acyltransferase"/>
</dbReference>
<proteinExistence type="predicted"/>
<reference evidence="2" key="1">
    <citation type="submission" date="2022-06" db="EMBL/GenBank/DDBJ databases">
        <title>Genome Sequence of Candolleomyces eurysporus.</title>
        <authorList>
            <person name="Buettner E."/>
        </authorList>
    </citation>
    <scope>NUCLEOTIDE SEQUENCE</scope>
    <source>
        <strain evidence="2">VTCC 930004</strain>
    </source>
</reference>
<organism evidence="2 3">
    <name type="scientific">Candolleomyces eurysporus</name>
    <dbReference type="NCBI Taxonomy" id="2828524"/>
    <lineage>
        <taxon>Eukaryota</taxon>
        <taxon>Fungi</taxon>
        <taxon>Dikarya</taxon>
        <taxon>Basidiomycota</taxon>
        <taxon>Agaricomycotina</taxon>
        <taxon>Agaricomycetes</taxon>
        <taxon>Agaricomycetidae</taxon>
        <taxon>Agaricales</taxon>
        <taxon>Agaricineae</taxon>
        <taxon>Psathyrellaceae</taxon>
        <taxon>Candolleomyces</taxon>
    </lineage>
</organism>
<dbReference type="AlphaFoldDB" id="A0A9W8J955"/>
<name>A0A9W8J955_9AGAR</name>
<dbReference type="SUPFAM" id="SSF55729">
    <property type="entry name" value="Acyl-CoA N-acyltransferases (Nat)"/>
    <property type="match status" value="1"/>
</dbReference>
<protein>
    <recommendedName>
        <fullName evidence="1">N-acetyltransferase domain-containing protein</fullName>
    </recommendedName>
</protein>
<dbReference type="InterPro" id="IPR000182">
    <property type="entry name" value="GNAT_dom"/>
</dbReference>
<dbReference type="Gene3D" id="3.40.630.30">
    <property type="match status" value="1"/>
</dbReference>
<dbReference type="GO" id="GO:0016747">
    <property type="term" value="F:acyltransferase activity, transferring groups other than amino-acyl groups"/>
    <property type="evidence" value="ECO:0007669"/>
    <property type="project" value="InterPro"/>
</dbReference>
<feature type="non-terminal residue" evidence="2">
    <location>
        <position position="1"/>
    </location>
</feature>
<dbReference type="EMBL" id="JANBPK010000807">
    <property type="protein sequence ID" value="KAJ2931526.1"/>
    <property type="molecule type" value="Genomic_DNA"/>
</dbReference>
<keyword evidence="3" id="KW-1185">Reference proteome</keyword>
<dbReference type="Proteomes" id="UP001140091">
    <property type="component" value="Unassembled WGS sequence"/>
</dbReference>
<evidence type="ECO:0000313" key="3">
    <source>
        <dbReference type="Proteomes" id="UP001140091"/>
    </source>
</evidence>